<dbReference type="AlphaFoldDB" id="A0A418M2Q7"/>
<dbReference type="InterPro" id="IPR002850">
    <property type="entry name" value="PIN_toxin-like"/>
</dbReference>
<comment type="caution">
    <text evidence="2">The sequence shown here is derived from an EMBL/GenBank/DDBJ whole genome shotgun (WGS) entry which is preliminary data.</text>
</comment>
<feature type="domain" description="PIN" evidence="1">
    <location>
        <begin position="3"/>
        <end position="112"/>
    </location>
</feature>
<dbReference type="RefSeq" id="WP_119670202.1">
    <property type="nucleotide sequence ID" value="NZ_QXED01000007.1"/>
</dbReference>
<evidence type="ECO:0000259" key="1">
    <source>
        <dbReference type="Pfam" id="PF13470"/>
    </source>
</evidence>
<dbReference type="NCBIfam" id="TIGR00305">
    <property type="entry name" value="putative toxin-antitoxin system toxin component, PIN family"/>
    <property type="match status" value="1"/>
</dbReference>
<protein>
    <submittedName>
        <fullName evidence="2">Putative toxin-antitoxin system toxin component, PIN family</fullName>
    </submittedName>
</protein>
<evidence type="ECO:0000313" key="2">
    <source>
        <dbReference type="EMBL" id="RIV19917.1"/>
    </source>
</evidence>
<dbReference type="PANTHER" id="PTHR34610:SF3">
    <property type="entry name" value="SSL7007 PROTEIN"/>
    <property type="match status" value="1"/>
</dbReference>
<evidence type="ECO:0000313" key="3">
    <source>
        <dbReference type="Proteomes" id="UP000283523"/>
    </source>
</evidence>
<dbReference type="OrthoDB" id="595154at2"/>
<dbReference type="PANTHER" id="PTHR34610">
    <property type="entry name" value="SSL7007 PROTEIN"/>
    <property type="match status" value="1"/>
</dbReference>
<dbReference type="Pfam" id="PF13470">
    <property type="entry name" value="PIN_3"/>
    <property type="match status" value="1"/>
</dbReference>
<sequence length="140" mass="16185">MQKVILDTNVIVSALISNSIPTRILYELVLTKKVETCLSDEVFAEYIEVLNREKFARFANFKAKAEVVLNKMREISTFYKTDRKVDVLTDTSDNKFLELAAVSAADFLTTGNMLDFAMTEFEYTRILTPRDYWDNYAPKE</sequence>
<keyword evidence="3" id="KW-1185">Reference proteome</keyword>
<accession>A0A418M2Q7</accession>
<organism evidence="2 3">
    <name type="scientific">Fibrisoma montanum</name>
    <dbReference type="NCBI Taxonomy" id="2305895"/>
    <lineage>
        <taxon>Bacteria</taxon>
        <taxon>Pseudomonadati</taxon>
        <taxon>Bacteroidota</taxon>
        <taxon>Cytophagia</taxon>
        <taxon>Cytophagales</taxon>
        <taxon>Spirosomataceae</taxon>
        <taxon>Fibrisoma</taxon>
    </lineage>
</organism>
<dbReference type="InterPro" id="IPR002716">
    <property type="entry name" value="PIN_dom"/>
</dbReference>
<dbReference type="InterPro" id="IPR029060">
    <property type="entry name" value="PIN-like_dom_sf"/>
</dbReference>
<proteinExistence type="predicted"/>
<name>A0A418M2Q7_9BACT</name>
<gene>
    <name evidence="2" type="ORF">DYU11_23660</name>
</gene>
<reference evidence="2 3" key="1">
    <citation type="submission" date="2018-08" db="EMBL/GenBank/DDBJ databases">
        <title>Fibrisoma montanum sp. nov., isolated from Danxia mountain soil.</title>
        <authorList>
            <person name="Huang Y."/>
        </authorList>
    </citation>
    <scope>NUCLEOTIDE SEQUENCE [LARGE SCALE GENOMIC DNA]</scope>
    <source>
        <strain evidence="2 3">HYT19</strain>
    </source>
</reference>
<dbReference type="Proteomes" id="UP000283523">
    <property type="component" value="Unassembled WGS sequence"/>
</dbReference>
<dbReference type="EMBL" id="QXED01000007">
    <property type="protein sequence ID" value="RIV19917.1"/>
    <property type="molecule type" value="Genomic_DNA"/>
</dbReference>
<dbReference type="SUPFAM" id="SSF88723">
    <property type="entry name" value="PIN domain-like"/>
    <property type="match status" value="1"/>
</dbReference>